<evidence type="ECO:0000313" key="3">
    <source>
        <dbReference type="Proteomes" id="UP000077315"/>
    </source>
</evidence>
<dbReference type="InterPro" id="IPR052419">
    <property type="entry name" value="5_3-deoxyribonucleotidase-like"/>
</dbReference>
<dbReference type="VEuPathDB" id="FungiDB:PHYBLDRAFT_184290"/>
<feature type="active site" description="Proton donor" evidence="1">
    <location>
        <position position="18"/>
    </location>
</feature>
<dbReference type="GO" id="GO:0008253">
    <property type="term" value="F:5'-nucleotidase activity"/>
    <property type="evidence" value="ECO:0007669"/>
    <property type="project" value="InterPro"/>
</dbReference>
<dbReference type="GO" id="GO:0009264">
    <property type="term" value="P:deoxyribonucleotide catabolic process"/>
    <property type="evidence" value="ECO:0007669"/>
    <property type="project" value="InterPro"/>
</dbReference>
<dbReference type="Proteomes" id="UP000077315">
    <property type="component" value="Unassembled WGS sequence"/>
</dbReference>
<protein>
    <submittedName>
        <fullName evidence="2">Uncharacterized protein</fullName>
    </submittedName>
</protein>
<name>A0A162Q629_PHYB8</name>
<dbReference type="InParanoid" id="A0A162Q629"/>
<dbReference type="RefSeq" id="XP_018298466.1">
    <property type="nucleotide sequence ID" value="XM_018438909.1"/>
</dbReference>
<dbReference type="AlphaFoldDB" id="A0A162Q629"/>
<dbReference type="InterPro" id="IPR023214">
    <property type="entry name" value="HAD_sf"/>
</dbReference>
<dbReference type="InterPro" id="IPR036412">
    <property type="entry name" value="HAD-like_sf"/>
</dbReference>
<accession>A0A162Q629</accession>
<dbReference type="InterPro" id="IPR010708">
    <property type="entry name" value="5'(3')-deoxyribonucleotidase"/>
</dbReference>
<keyword evidence="3" id="KW-1185">Reference proteome</keyword>
<dbReference type="STRING" id="763407.A0A162Q629"/>
<evidence type="ECO:0000256" key="1">
    <source>
        <dbReference type="PIRSR" id="PIRSR610708-1"/>
    </source>
</evidence>
<proteinExistence type="predicted"/>
<dbReference type="SUPFAM" id="SSF56784">
    <property type="entry name" value="HAD-like"/>
    <property type="match status" value="1"/>
</dbReference>
<organism evidence="2 3">
    <name type="scientific">Phycomyces blakesleeanus (strain ATCC 8743b / DSM 1359 / FGSC 10004 / NBRC 33097 / NRRL 1555)</name>
    <dbReference type="NCBI Taxonomy" id="763407"/>
    <lineage>
        <taxon>Eukaryota</taxon>
        <taxon>Fungi</taxon>
        <taxon>Fungi incertae sedis</taxon>
        <taxon>Mucoromycota</taxon>
        <taxon>Mucoromycotina</taxon>
        <taxon>Mucoromycetes</taxon>
        <taxon>Mucorales</taxon>
        <taxon>Phycomycetaceae</taxon>
        <taxon>Phycomyces</taxon>
    </lineage>
</organism>
<dbReference type="GeneID" id="28999815"/>
<dbReference type="PANTHER" id="PTHR35134">
    <property type="entry name" value="NUCLEOTIDASE YQFW-RELATED"/>
    <property type="match status" value="1"/>
</dbReference>
<sequence>MPTILKHQPRRVLAVNLDQTLSHTLEALVKWHNDTYSTHLTIEDFDTYDFAAVWGGSQESTCDKIRAFYDSEYFERIPPIQDFALEALKMFKKRKFTLVIITSRQQFVAAQTKQFVDRHYPGLFESIYFCNLGLSNAEQLEYVSKSKATICKEVGVDVLIDDSLDHALDCAQLGIKVLLYDRKGQYTWNHLEPNTQASAASAASPVEVEGRHSTNSRLTLTSTSRKLYPPTKTTVRALPSNVKRVTSWKDILAQLPKPRSPLSACYFPEDFECNANAESEESEVSEYEEDFYDGSTFVDQSNQGYETIEIDELTEDELEDEDEDEISQAKHLYADDSWNDTIVWA</sequence>
<reference evidence="3" key="1">
    <citation type="submission" date="2015-06" db="EMBL/GenBank/DDBJ databases">
        <title>Expansion of signal transduction pathways in fungi by whole-genome duplication.</title>
        <authorList>
            <consortium name="DOE Joint Genome Institute"/>
            <person name="Corrochano L.M."/>
            <person name="Kuo A."/>
            <person name="Marcet-Houben M."/>
            <person name="Polaino S."/>
            <person name="Salamov A."/>
            <person name="Villalobos J.M."/>
            <person name="Alvarez M.I."/>
            <person name="Avalos J."/>
            <person name="Benito E.P."/>
            <person name="Benoit I."/>
            <person name="Burger G."/>
            <person name="Camino L.P."/>
            <person name="Canovas D."/>
            <person name="Cerda-Olmedo E."/>
            <person name="Cheng J.-F."/>
            <person name="Dominguez A."/>
            <person name="Elias M."/>
            <person name="Eslava A.P."/>
            <person name="Glaser F."/>
            <person name="Grimwood J."/>
            <person name="Gutierrez G."/>
            <person name="Heitman J."/>
            <person name="Henrissat B."/>
            <person name="Iturriaga E.A."/>
            <person name="Lang B.F."/>
            <person name="Lavin J.L."/>
            <person name="Lee S."/>
            <person name="Li W."/>
            <person name="Lindquist E."/>
            <person name="Lopez-Garcia S."/>
            <person name="Luque E.M."/>
            <person name="Marcos A.T."/>
            <person name="Martin J."/>
            <person name="McCluskey K."/>
            <person name="Medina H.R."/>
            <person name="Miralles-Duran A."/>
            <person name="Miyazaki A."/>
            <person name="Munoz-Torres E."/>
            <person name="Oguiza J.A."/>
            <person name="Ohm R."/>
            <person name="Olmedo M."/>
            <person name="Orejas M."/>
            <person name="Ortiz-Castellanos L."/>
            <person name="Pisabarro A.G."/>
            <person name="Rodriguez-Romero J."/>
            <person name="Ruiz-Herrera J."/>
            <person name="Ruiz-Vazquez R."/>
            <person name="Sanz C."/>
            <person name="Schackwitz W."/>
            <person name="Schmutz J."/>
            <person name="Shahriari M."/>
            <person name="Shelest E."/>
            <person name="Silva-Franco F."/>
            <person name="Soanes D."/>
            <person name="Syed K."/>
            <person name="Tagua V.G."/>
            <person name="Talbot N.J."/>
            <person name="Thon M."/>
            <person name="De vries R.P."/>
            <person name="Wiebenga A."/>
            <person name="Yadav J.S."/>
            <person name="Braun E.L."/>
            <person name="Baker S."/>
            <person name="Garre V."/>
            <person name="Horwitz B."/>
            <person name="Torres-Martinez S."/>
            <person name="Idnurm A."/>
            <person name="Herrera-Estrella A."/>
            <person name="Gabaldon T."/>
            <person name="Grigoriev I.V."/>
        </authorList>
    </citation>
    <scope>NUCLEOTIDE SEQUENCE [LARGE SCALE GENOMIC DNA]</scope>
    <source>
        <strain evidence="3">NRRL 1555(-)</strain>
    </source>
</reference>
<dbReference type="EMBL" id="KV440971">
    <property type="protein sequence ID" value="OAD80426.1"/>
    <property type="molecule type" value="Genomic_DNA"/>
</dbReference>
<dbReference type="OrthoDB" id="10248475at2759"/>
<dbReference type="Pfam" id="PF06941">
    <property type="entry name" value="NT5C"/>
    <property type="match status" value="1"/>
</dbReference>
<dbReference type="Gene3D" id="3.40.50.1000">
    <property type="entry name" value="HAD superfamily/HAD-like"/>
    <property type="match status" value="1"/>
</dbReference>
<gene>
    <name evidence="2" type="ORF">PHYBLDRAFT_184290</name>
</gene>
<dbReference type="PANTHER" id="PTHR35134:SF2">
    <property type="entry name" value="NUCLEOTIDASE YQFW-RELATED"/>
    <property type="match status" value="1"/>
</dbReference>
<evidence type="ECO:0000313" key="2">
    <source>
        <dbReference type="EMBL" id="OAD80426.1"/>
    </source>
</evidence>